<organism evidence="1 2">
    <name type="scientific">Actinomycetospora lemnae</name>
    <dbReference type="NCBI Taxonomy" id="3019891"/>
    <lineage>
        <taxon>Bacteria</taxon>
        <taxon>Bacillati</taxon>
        <taxon>Actinomycetota</taxon>
        <taxon>Actinomycetes</taxon>
        <taxon>Pseudonocardiales</taxon>
        <taxon>Pseudonocardiaceae</taxon>
        <taxon>Actinomycetospora</taxon>
    </lineage>
</organism>
<dbReference type="Gene3D" id="3.90.330.10">
    <property type="entry name" value="Nitrile hydratase alpha /Thiocyanate hydrolase gamma"/>
    <property type="match status" value="1"/>
</dbReference>
<sequence>MTDLEQALTALAWGDPAVLQDPAAAMSRLGVDVPDGMRLDVRVQRRDTLYLVIPPASPDGEPGGVVNQMDLWRSGDQFVWILSQDAKLALLSMREQFRGRTGQDEQ</sequence>
<proteinExistence type="predicted"/>
<protein>
    <submittedName>
        <fullName evidence="1">Uncharacterized protein</fullName>
    </submittedName>
</protein>
<keyword evidence="2" id="KW-1185">Reference proteome</keyword>
<dbReference type="RefSeq" id="WP_274200012.1">
    <property type="nucleotide sequence ID" value="NZ_JAQZAO010000003.1"/>
</dbReference>
<name>A0ABT5SRJ4_9PSEU</name>
<evidence type="ECO:0000313" key="2">
    <source>
        <dbReference type="Proteomes" id="UP001300763"/>
    </source>
</evidence>
<accession>A0ABT5SRJ4</accession>
<dbReference type="Proteomes" id="UP001300763">
    <property type="component" value="Unassembled WGS sequence"/>
</dbReference>
<evidence type="ECO:0000313" key="1">
    <source>
        <dbReference type="EMBL" id="MDD7965471.1"/>
    </source>
</evidence>
<dbReference type="InterPro" id="IPR036648">
    <property type="entry name" value="CN_Hdrase_a/SCN_Hdrase_g_sf"/>
</dbReference>
<reference evidence="1 2" key="1">
    <citation type="submission" date="2023-02" db="EMBL/GenBank/DDBJ databases">
        <title>Genome sequencing required for Actinomycetospora new species description.</title>
        <authorList>
            <person name="Saimee Y."/>
            <person name="Duangmal K."/>
        </authorList>
    </citation>
    <scope>NUCLEOTIDE SEQUENCE [LARGE SCALE GENOMIC DNA]</scope>
    <source>
        <strain evidence="1 2">DW7H6</strain>
    </source>
</reference>
<gene>
    <name evidence="1" type="ORF">PGB27_08910</name>
</gene>
<comment type="caution">
    <text evidence="1">The sequence shown here is derived from an EMBL/GenBank/DDBJ whole genome shotgun (WGS) entry which is preliminary data.</text>
</comment>
<dbReference type="EMBL" id="JAQZAO010000003">
    <property type="protein sequence ID" value="MDD7965471.1"/>
    <property type="molecule type" value="Genomic_DNA"/>
</dbReference>
<dbReference type="SUPFAM" id="SSF56209">
    <property type="entry name" value="Nitrile hydratase alpha chain"/>
    <property type="match status" value="1"/>
</dbReference>